<dbReference type="AlphaFoldDB" id="A0AAV8X649"/>
<feature type="domain" description="PiggyBac transposable element-derived protein" evidence="2">
    <location>
        <begin position="139"/>
        <end position="330"/>
    </location>
</feature>
<dbReference type="EMBL" id="JANEYF010003773">
    <property type="protein sequence ID" value="KAJ8934084.1"/>
    <property type="molecule type" value="Genomic_DNA"/>
</dbReference>
<dbReference type="Pfam" id="PF13843">
    <property type="entry name" value="DDE_Tnp_1_7"/>
    <property type="match status" value="1"/>
</dbReference>
<gene>
    <name evidence="3" type="ORF">NQ314_013603</name>
</gene>
<organism evidence="3 4">
    <name type="scientific">Rhamnusium bicolor</name>
    <dbReference type="NCBI Taxonomy" id="1586634"/>
    <lineage>
        <taxon>Eukaryota</taxon>
        <taxon>Metazoa</taxon>
        <taxon>Ecdysozoa</taxon>
        <taxon>Arthropoda</taxon>
        <taxon>Hexapoda</taxon>
        <taxon>Insecta</taxon>
        <taxon>Pterygota</taxon>
        <taxon>Neoptera</taxon>
        <taxon>Endopterygota</taxon>
        <taxon>Coleoptera</taxon>
        <taxon>Polyphaga</taxon>
        <taxon>Cucujiformia</taxon>
        <taxon>Chrysomeloidea</taxon>
        <taxon>Cerambycidae</taxon>
        <taxon>Lepturinae</taxon>
        <taxon>Rhagiini</taxon>
        <taxon>Rhamnusium</taxon>
    </lineage>
</organism>
<reference evidence="3" key="1">
    <citation type="journal article" date="2023" name="Insect Mol. Biol.">
        <title>Genome sequencing provides insights into the evolution of gene families encoding plant cell wall-degrading enzymes in longhorned beetles.</title>
        <authorList>
            <person name="Shin N.R."/>
            <person name="Okamura Y."/>
            <person name="Kirsch R."/>
            <person name="Pauchet Y."/>
        </authorList>
    </citation>
    <scope>NUCLEOTIDE SEQUENCE</scope>
    <source>
        <strain evidence="3">RBIC_L_NR</strain>
    </source>
</reference>
<dbReference type="PANTHER" id="PTHR46599">
    <property type="entry name" value="PIGGYBAC TRANSPOSABLE ELEMENT-DERIVED PROTEIN 4"/>
    <property type="match status" value="1"/>
</dbReference>
<comment type="caution">
    <text evidence="3">The sequence shown here is derived from an EMBL/GenBank/DDBJ whole genome shotgun (WGS) entry which is preliminary data.</text>
</comment>
<sequence>MVSARKLGSRDMASYEEQQEHLRRLMEEVPTDEEAQTEYDDQSDAGEVDFVEVREDDSDTEQDISDGEAEDLSLNELCFIGKDKATKWMKQVPTKTVRTRKEDKVLRLPISRLATRTLKTPIEIFKYFINDEMVDHIITEIHALLGLLFYVGVLKANRLNLEELRKLDSSGVEMFRLTMSIKRFKFLLTCLRFDNKQTREERKKIDKLAPIREFFDLFLGNCKTGYSPSENVTTDEKLGRFRGRCSFRQYIPSKPKKYEIKIFAHSDAKMYYTMNLEVYVGQQPDGPYKVSNSSNCIVERRCEPIKGSGRNLTIDNWFTSVPFVEKLYKKIHSKQLERYLKIKKSYCWSFHTQRIHPVQVCLVP</sequence>
<evidence type="ECO:0000256" key="1">
    <source>
        <dbReference type="SAM" id="MobiDB-lite"/>
    </source>
</evidence>
<protein>
    <recommendedName>
        <fullName evidence="2">PiggyBac transposable element-derived protein domain-containing protein</fullName>
    </recommendedName>
</protein>
<feature type="compositionally biased region" description="Basic and acidic residues" evidence="1">
    <location>
        <begin position="18"/>
        <end position="27"/>
    </location>
</feature>
<name>A0AAV8X649_9CUCU</name>
<accession>A0AAV8X649</accession>
<dbReference type="InterPro" id="IPR029526">
    <property type="entry name" value="PGBD"/>
</dbReference>
<dbReference type="Proteomes" id="UP001162156">
    <property type="component" value="Unassembled WGS sequence"/>
</dbReference>
<evidence type="ECO:0000259" key="2">
    <source>
        <dbReference type="Pfam" id="PF13843"/>
    </source>
</evidence>
<dbReference type="PANTHER" id="PTHR46599:SF3">
    <property type="entry name" value="PIGGYBAC TRANSPOSABLE ELEMENT-DERIVED PROTEIN 4"/>
    <property type="match status" value="1"/>
</dbReference>
<feature type="compositionally biased region" description="Acidic residues" evidence="1">
    <location>
        <begin position="29"/>
        <end position="67"/>
    </location>
</feature>
<keyword evidence="4" id="KW-1185">Reference proteome</keyword>
<proteinExistence type="predicted"/>
<evidence type="ECO:0000313" key="4">
    <source>
        <dbReference type="Proteomes" id="UP001162156"/>
    </source>
</evidence>
<evidence type="ECO:0000313" key="3">
    <source>
        <dbReference type="EMBL" id="KAJ8934084.1"/>
    </source>
</evidence>
<feature type="region of interest" description="Disordered" evidence="1">
    <location>
        <begin position="1"/>
        <end position="67"/>
    </location>
</feature>